<dbReference type="GO" id="GO:0005634">
    <property type="term" value="C:nucleus"/>
    <property type="evidence" value="ECO:0007669"/>
    <property type="project" value="UniProtKB-UniRule"/>
</dbReference>
<sequence length="325" mass="34718">MLSANVLRVGAAAAGRSFTMKAAGVSTGAPLASREAALNAFRAQSTRGFMAATAVAAAATTKASPKKATTAKKTATKAAPKKTAAASAAAAEKKKKAAAAAKKKAAAAKKKAALTPEEKAKAQKRELKKVALLHEPRKLPEHPWILFITESTKGTKAEDGGKANLAKIMPGLSQAFKALSPLELQRLRDTSERNRASNAEAYKEWVEGHTVSQIADANRARLHLNRLGKTSKHRSITDARQPRRPTSSFSLFTKERWGSGDFTGRPLADAARALSTEWKNLPSSERQANETQRYDDIAKAEADRYGKEVKSTFGRTVSKSPSPSA</sequence>
<evidence type="ECO:0000256" key="1">
    <source>
        <dbReference type="PROSITE-ProRule" id="PRU00267"/>
    </source>
</evidence>
<dbReference type="InterPro" id="IPR009071">
    <property type="entry name" value="HMG_box_dom"/>
</dbReference>
<dbReference type="VEuPathDB" id="FungiDB:SPBR_08573"/>
<dbReference type="AlphaFoldDB" id="A0A0C2II29"/>
<dbReference type="CDD" id="cd00084">
    <property type="entry name" value="HMG-box_SF"/>
    <property type="match status" value="1"/>
</dbReference>
<dbReference type="SUPFAM" id="SSF47095">
    <property type="entry name" value="HMG-box"/>
    <property type="match status" value="2"/>
</dbReference>
<gene>
    <name evidence="4" type="ORF">SPBR_08573</name>
</gene>
<name>A0A0C2II29_9PEZI</name>
<evidence type="ECO:0000259" key="3">
    <source>
        <dbReference type="PROSITE" id="PS50118"/>
    </source>
</evidence>
<keyword evidence="1" id="KW-0539">Nucleus</keyword>
<dbReference type="Proteomes" id="UP000031575">
    <property type="component" value="Unassembled WGS sequence"/>
</dbReference>
<keyword evidence="5" id="KW-1185">Reference proteome</keyword>
<reference evidence="4 5" key="1">
    <citation type="journal article" date="2014" name="BMC Genomics">
        <title>Comparative genomics of the major fungal agents of human and animal Sporotrichosis: Sporothrix schenckii and Sporothrix brasiliensis.</title>
        <authorList>
            <person name="Teixeira M.M."/>
            <person name="de Almeida L.G."/>
            <person name="Kubitschek-Barreira P."/>
            <person name="Alves F.L."/>
            <person name="Kioshima E.S."/>
            <person name="Abadio A.K."/>
            <person name="Fernandes L."/>
            <person name="Derengowski L.S."/>
            <person name="Ferreira K.S."/>
            <person name="Souza R.C."/>
            <person name="Ruiz J.C."/>
            <person name="de Andrade N.C."/>
            <person name="Paes H.C."/>
            <person name="Nicola A.M."/>
            <person name="Albuquerque P."/>
            <person name="Gerber A.L."/>
            <person name="Martins V.P."/>
            <person name="Peconick L.D."/>
            <person name="Neto A.V."/>
            <person name="Chaucanez C.B."/>
            <person name="Silva P.A."/>
            <person name="Cunha O.L."/>
            <person name="de Oliveira F.F."/>
            <person name="dos Santos T.C."/>
            <person name="Barros A.L."/>
            <person name="Soares M.A."/>
            <person name="de Oliveira L.M."/>
            <person name="Marini M.M."/>
            <person name="Villalobos-Duno H."/>
            <person name="Cunha M.M."/>
            <person name="de Hoog S."/>
            <person name="da Silveira J.F."/>
            <person name="Henrissat B."/>
            <person name="Nino-Vega G.A."/>
            <person name="Cisalpino P.S."/>
            <person name="Mora-Montes H.M."/>
            <person name="Almeida S.R."/>
            <person name="Stajich J.E."/>
            <person name="Lopes-Bezerra L.M."/>
            <person name="Vasconcelos A.T."/>
            <person name="Felipe M.S."/>
        </authorList>
    </citation>
    <scope>NUCLEOTIDE SEQUENCE [LARGE SCALE GENOMIC DNA]</scope>
    <source>
        <strain evidence="4 5">5110</strain>
    </source>
</reference>
<dbReference type="GeneID" id="63681732"/>
<dbReference type="OrthoDB" id="1919336at2759"/>
<dbReference type="InterPro" id="IPR036910">
    <property type="entry name" value="HMG_box_dom_sf"/>
</dbReference>
<dbReference type="PROSITE" id="PS50118">
    <property type="entry name" value="HMG_BOX_2"/>
    <property type="match status" value="1"/>
</dbReference>
<dbReference type="Gene3D" id="1.10.30.10">
    <property type="entry name" value="High mobility group box domain"/>
    <property type="match status" value="2"/>
</dbReference>
<feature type="compositionally biased region" description="Polar residues" evidence="2">
    <location>
        <begin position="313"/>
        <end position="325"/>
    </location>
</feature>
<feature type="region of interest" description="Disordered" evidence="2">
    <location>
        <begin position="277"/>
        <end position="325"/>
    </location>
</feature>
<dbReference type="EMBL" id="AWTV01000011">
    <property type="protein sequence ID" value="KIH86620.1"/>
    <property type="molecule type" value="Genomic_DNA"/>
</dbReference>
<feature type="region of interest" description="Disordered" evidence="2">
    <location>
        <begin position="60"/>
        <end position="79"/>
    </location>
</feature>
<feature type="compositionally biased region" description="Polar residues" evidence="2">
    <location>
        <begin position="277"/>
        <end position="291"/>
    </location>
</feature>
<dbReference type="GO" id="GO:0003677">
    <property type="term" value="F:DNA binding"/>
    <property type="evidence" value="ECO:0007669"/>
    <property type="project" value="UniProtKB-UniRule"/>
</dbReference>
<comment type="caution">
    <text evidence="4">The sequence shown here is derived from an EMBL/GenBank/DDBJ whole genome shotgun (WGS) entry which is preliminary data.</text>
</comment>
<feature type="domain" description="HMG box" evidence="3">
    <location>
        <begin position="242"/>
        <end position="313"/>
    </location>
</feature>
<organism evidence="4 5">
    <name type="scientific">Sporothrix brasiliensis 5110</name>
    <dbReference type="NCBI Taxonomy" id="1398154"/>
    <lineage>
        <taxon>Eukaryota</taxon>
        <taxon>Fungi</taxon>
        <taxon>Dikarya</taxon>
        <taxon>Ascomycota</taxon>
        <taxon>Pezizomycotina</taxon>
        <taxon>Sordariomycetes</taxon>
        <taxon>Sordariomycetidae</taxon>
        <taxon>Ophiostomatales</taxon>
        <taxon>Ophiostomataceae</taxon>
        <taxon>Sporothrix</taxon>
    </lineage>
</organism>
<keyword evidence="1" id="KW-0238">DNA-binding</keyword>
<dbReference type="HOGENOM" id="CLU_048021_2_1_1"/>
<dbReference type="RefSeq" id="XP_040614630.1">
    <property type="nucleotide sequence ID" value="XM_040766811.1"/>
</dbReference>
<evidence type="ECO:0000313" key="5">
    <source>
        <dbReference type="Proteomes" id="UP000031575"/>
    </source>
</evidence>
<feature type="region of interest" description="Disordered" evidence="2">
    <location>
        <begin position="230"/>
        <end position="251"/>
    </location>
</feature>
<evidence type="ECO:0000313" key="4">
    <source>
        <dbReference type="EMBL" id="KIH86620.1"/>
    </source>
</evidence>
<feature type="compositionally biased region" description="Basic and acidic residues" evidence="2">
    <location>
        <begin position="292"/>
        <end position="310"/>
    </location>
</feature>
<feature type="DNA-binding region" description="HMG box" evidence="1">
    <location>
        <begin position="242"/>
        <end position="313"/>
    </location>
</feature>
<evidence type="ECO:0000256" key="2">
    <source>
        <dbReference type="SAM" id="MobiDB-lite"/>
    </source>
</evidence>
<accession>A0A0C2II29</accession>
<proteinExistence type="predicted"/>
<protein>
    <submittedName>
        <fullName evidence="4">High mobility group, hmg1/hMg2 protein</fullName>
    </submittedName>
</protein>